<dbReference type="AlphaFoldDB" id="A0AAD9UWF2"/>
<keyword evidence="2" id="KW-1185">Reference proteome</keyword>
<gene>
    <name evidence="1" type="ORF">P5673_026753</name>
</gene>
<proteinExistence type="predicted"/>
<reference evidence="1" key="2">
    <citation type="journal article" date="2023" name="Science">
        <title>Genomic signatures of disease resistance in endangered staghorn corals.</title>
        <authorList>
            <person name="Vollmer S.V."/>
            <person name="Selwyn J.D."/>
            <person name="Despard B.A."/>
            <person name="Roesel C.L."/>
        </authorList>
    </citation>
    <scope>NUCLEOTIDE SEQUENCE</scope>
    <source>
        <strain evidence="1">K2</strain>
    </source>
</reference>
<accession>A0AAD9UWF2</accession>
<protein>
    <submittedName>
        <fullName evidence="1">Uncharacterized protein</fullName>
    </submittedName>
</protein>
<comment type="caution">
    <text evidence="1">The sequence shown here is derived from an EMBL/GenBank/DDBJ whole genome shotgun (WGS) entry which is preliminary data.</text>
</comment>
<name>A0AAD9UWF2_ACRCE</name>
<dbReference type="EMBL" id="JARQWQ010000089">
    <property type="protein sequence ID" value="KAK2552227.1"/>
    <property type="molecule type" value="Genomic_DNA"/>
</dbReference>
<sequence length="107" mass="12248">MRKLIQWKRRQYCRVIPLIGLSTASHCKRIASLKSTTSPTNALKEVLSYNQVPLTAAMKQGLEKKDDIEQALIKYMGRNGQSDIRIEKCGFVISIGKAAWTYWCFPR</sequence>
<evidence type="ECO:0000313" key="2">
    <source>
        <dbReference type="Proteomes" id="UP001249851"/>
    </source>
</evidence>
<evidence type="ECO:0000313" key="1">
    <source>
        <dbReference type="EMBL" id="KAK2552227.1"/>
    </source>
</evidence>
<reference evidence="1" key="1">
    <citation type="journal article" date="2023" name="G3 (Bethesda)">
        <title>Whole genome assembly and annotation of the endangered Caribbean coral Acropora cervicornis.</title>
        <authorList>
            <person name="Selwyn J.D."/>
            <person name="Vollmer S.V."/>
        </authorList>
    </citation>
    <scope>NUCLEOTIDE SEQUENCE</scope>
    <source>
        <strain evidence="1">K2</strain>
    </source>
</reference>
<dbReference type="Proteomes" id="UP001249851">
    <property type="component" value="Unassembled WGS sequence"/>
</dbReference>
<organism evidence="1 2">
    <name type="scientific">Acropora cervicornis</name>
    <name type="common">Staghorn coral</name>
    <dbReference type="NCBI Taxonomy" id="6130"/>
    <lineage>
        <taxon>Eukaryota</taxon>
        <taxon>Metazoa</taxon>
        <taxon>Cnidaria</taxon>
        <taxon>Anthozoa</taxon>
        <taxon>Hexacorallia</taxon>
        <taxon>Scleractinia</taxon>
        <taxon>Astrocoeniina</taxon>
        <taxon>Acroporidae</taxon>
        <taxon>Acropora</taxon>
    </lineage>
</organism>